<dbReference type="RefSeq" id="WP_059378532.1">
    <property type="nucleotide sequence ID" value="NZ_DF968066.1"/>
</dbReference>
<dbReference type="SUPFAM" id="SSF54631">
    <property type="entry name" value="CBS-domain pair"/>
    <property type="match status" value="1"/>
</dbReference>
<dbReference type="InterPro" id="IPR017036">
    <property type="entry name" value="Lmo0553-like"/>
</dbReference>
<keyword evidence="4" id="KW-1185">Reference proteome</keyword>
<evidence type="ECO:0000259" key="2">
    <source>
        <dbReference type="PROSITE" id="PS51371"/>
    </source>
</evidence>
<dbReference type="NCBIfam" id="NF038387">
    <property type="entry name" value="CBS_CbpA"/>
    <property type="match status" value="1"/>
</dbReference>
<protein>
    <recommendedName>
        <fullName evidence="2">CBS domain-containing protein</fullName>
    </recommendedName>
</protein>
<feature type="domain" description="CBS" evidence="2">
    <location>
        <begin position="7"/>
        <end position="69"/>
    </location>
</feature>
<accession>A0A3F3GYM0</accession>
<dbReference type="STRING" id="220714.SAMN05660469_0806"/>
<name>A0A3F3GYM0_9LACO</name>
<proteinExistence type="predicted"/>
<dbReference type="CDD" id="cd02205">
    <property type="entry name" value="CBS_pair_SF"/>
    <property type="match status" value="1"/>
</dbReference>
<dbReference type="Proteomes" id="UP000061227">
    <property type="component" value="Unassembled WGS sequence"/>
</dbReference>
<dbReference type="OrthoDB" id="1706107at2"/>
<dbReference type="PROSITE" id="PS51371">
    <property type="entry name" value="CBS"/>
    <property type="match status" value="1"/>
</dbReference>
<evidence type="ECO:0000256" key="1">
    <source>
        <dbReference type="PROSITE-ProRule" id="PRU00703"/>
    </source>
</evidence>
<dbReference type="Gene3D" id="3.10.580.10">
    <property type="entry name" value="CBS-domain"/>
    <property type="match status" value="1"/>
</dbReference>
<dbReference type="PIRSF" id="PIRSF035040">
    <property type="entry name" value="UCP035040_CBS_Lmo0553"/>
    <property type="match status" value="1"/>
</dbReference>
<sequence>MFPKSLIVPKSQLLTITEDTTIQEVFDLFESKEADHIRTIPILDSTGHLFRGNIYRQHVYEYIARGGDTSKKATSIMRNSTKFIATSADFYELFFAIRDLPHIAVLDDSHHFVGVLTHSSLMDLLSQSWSLQRGGVSLAVQTKQEERGNLQQITRVITRYTNIESVLSIQNEKNEPKSVLFTLPLTADSPILRKIITKLERKRFQVQSVESLDEFV</sequence>
<keyword evidence="1" id="KW-0129">CBS domain</keyword>
<evidence type="ECO:0000313" key="4">
    <source>
        <dbReference type="Proteomes" id="UP000061227"/>
    </source>
</evidence>
<reference evidence="3 4" key="1">
    <citation type="journal article" date="2015" name="BMC Genomics">
        <title>Comparative genomics of Fructobacillus spp. and Leuconostoc spp. reveals niche-specific evolution of Fructobacillus spp.</title>
        <authorList>
            <person name="Endo A."/>
            <person name="Tanizawa Y."/>
            <person name="Tanaka N."/>
            <person name="Maeno S."/>
            <person name="Kumar H."/>
            <person name="Shiwa Y."/>
            <person name="Okada S."/>
            <person name="Yoshikawa H."/>
            <person name="Dicks L."/>
            <person name="Nakagawa J."/>
            <person name="Arita M."/>
        </authorList>
    </citation>
    <scope>NUCLEOTIDE SEQUENCE [LARGE SCALE GENOMIC DNA]</scope>
    <source>
        <strain evidence="3 4">DSM 15468</strain>
    </source>
</reference>
<dbReference type="InterPro" id="IPR046342">
    <property type="entry name" value="CBS_dom_sf"/>
</dbReference>
<dbReference type="AlphaFoldDB" id="A0A3F3GYM0"/>
<dbReference type="EMBL" id="DF968066">
    <property type="protein sequence ID" value="GAP03147.1"/>
    <property type="molecule type" value="Genomic_DNA"/>
</dbReference>
<evidence type="ECO:0000313" key="3">
    <source>
        <dbReference type="EMBL" id="GAP03147.1"/>
    </source>
</evidence>
<organism evidence="3 4">
    <name type="scientific">Fructobacillus pseudoficulneus</name>
    <dbReference type="NCBI Taxonomy" id="220714"/>
    <lineage>
        <taxon>Bacteria</taxon>
        <taxon>Bacillati</taxon>
        <taxon>Bacillota</taxon>
        <taxon>Bacilli</taxon>
        <taxon>Lactobacillales</taxon>
        <taxon>Lactobacillaceae</taxon>
        <taxon>Fructobacillus</taxon>
    </lineage>
</organism>
<dbReference type="Pfam" id="PF00571">
    <property type="entry name" value="CBS"/>
    <property type="match status" value="2"/>
</dbReference>
<gene>
    <name evidence="3" type="ORF">FPFC_041400</name>
</gene>
<dbReference type="InterPro" id="IPR000644">
    <property type="entry name" value="CBS_dom"/>
</dbReference>